<comment type="caution">
    <text evidence="1">The sequence shown here is derived from an EMBL/GenBank/DDBJ whole genome shotgun (WGS) entry which is preliminary data.</text>
</comment>
<organism evidence="1 2">
    <name type="scientific">Tripterygium wilfordii</name>
    <name type="common">Thunder God vine</name>
    <dbReference type="NCBI Taxonomy" id="458696"/>
    <lineage>
        <taxon>Eukaryota</taxon>
        <taxon>Viridiplantae</taxon>
        <taxon>Streptophyta</taxon>
        <taxon>Embryophyta</taxon>
        <taxon>Tracheophyta</taxon>
        <taxon>Spermatophyta</taxon>
        <taxon>Magnoliopsida</taxon>
        <taxon>eudicotyledons</taxon>
        <taxon>Gunneridae</taxon>
        <taxon>Pentapetalae</taxon>
        <taxon>rosids</taxon>
        <taxon>fabids</taxon>
        <taxon>Celastrales</taxon>
        <taxon>Celastraceae</taxon>
        <taxon>Tripterygium</taxon>
    </lineage>
</organism>
<keyword evidence="2" id="KW-1185">Reference proteome</keyword>
<dbReference type="PANTHER" id="PTHR36745">
    <property type="entry name" value="OS02G0824400 PROTEIN"/>
    <property type="match status" value="1"/>
</dbReference>
<evidence type="ECO:0000313" key="1">
    <source>
        <dbReference type="EMBL" id="KAF5733044.1"/>
    </source>
</evidence>
<evidence type="ECO:0000313" key="2">
    <source>
        <dbReference type="Proteomes" id="UP000593562"/>
    </source>
</evidence>
<proteinExistence type="predicted"/>
<accession>A0A7J7CG67</accession>
<dbReference type="AlphaFoldDB" id="A0A7J7CG67"/>
<reference evidence="1 2" key="1">
    <citation type="journal article" date="2020" name="Nat. Commun.">
        <title>Genome of Tripterygium wilfordii and identification of cytochrome P450 involved in triptolide biosynthesis.</title>
        <authorList>
            <person name="Tu L."/>
            <person name="Su P."/>
            <person name="Zhang Z."/>
            <person name="Gao L."/>
            <person name="Wang J."/>
            <person name="Hu T."/>
            <person name="Zhou J."/>
            <person name="Zhang Y."/>
            <person name="Zhao Y."/>
            <person name="Liu Y."/>
            <person name="Song Y."/>
            <person name="Tong Y."/>
            <person name="Lu Y."/>
            <person name="Yang J."/>
            <person name="Xu C."/>
            <person name="Jia M."/>
            <person name="Peters R.J."/>
            <person name="Huang L."/>
            <person name="Gao W."/>
        </authorList>
    </citation>
    <scope>NUCLEOTIDE SEQUENCE [LARGE SCALE GENOMIC DNA]</scope>
    <source>
        <strain evidence="2">cv. XIE 37</strain>
        <tissue evidence="1">Leaf</tissue>
    </source>
</reference>
<name>A0A7J7CG67_TRIWF</name>
<dbReference type="PANTHER" id="PTHR36745:SF1">
    <property type="entry name" value="OS02G0824400 PROTEIN"/>
    <property type="match status" value="1"/>
</dbReference>
<dbReference type="Proteomes" id="UP000593562">
    <property type="component" value="Unassembled WGS sequence"/>
</dbReference>
<sequence length="57" mass="6382">MKESCHCFKTFPLLIVVDGSDNKKKGASGFQIRKRKLKTNLMPLAKAKATQAMEVDK</sequence>
<dbReference type="InParanoid" id="A0A7J7CG67"/>
<protein>
    <submittedName>
        <fullName evidence="1">Uncharacterized protein</fullName>
    </submittedName>
</protein>
<gene>
    <name evidence="1" type="ORF">HS088_TW17G00579</name>
</gene>
<dbReference type="EMBL" id="JAAARO010000017">
    <property type="protein sequence ID" value="KAF5733044.1"/>
    <property type="molecule type" value="Genomic_DNA"/>
</dbReference>